<dbReference type="RefSeq" id="WP_203902590.1">
    <property type="nucleotide sequence ID" value="NZ_BOPF01000024.1"/>
</dbReference>
<dbReference type="PANTHER" id="PTHR43401:SF2">
    <property type="entry name" value="L-THREONINE 3-DEHYDROGENASE"/>
    <property type="match status" value="1"/>
</dbReference>
<dbReference type="Gene3D" id="3.90.180.10">
    <property type="entry name" value="Medium-chain alcohol dehydrogenases, catalytic domain"/>
    <property type="match status" value="1"/>
</dbReference>
<keyword evidence="3" id="KW-0862">Zinc</keyword>
<gene>
    <name evidence="8" type="ORF">Val02_60130</name>
</gene>
<evidence type="ECO:0000259" key="7">
    <source>
        <dbReference type="Pfam" id="PF16912"/>
    </source>
</evidence>
<evidence type="ECO:0000313" key="8">
    <source>
        <dbReference type="EMBL" id="GIJ49127.1"/>
    </source>
</evidence>
<dbReference type="InterPro" id="IPR011032">
    <property type="entry name" value="GroES-like_sf"/>
</dbReference>
<evidence type="ECO:0000256" key="2">
    <source>
        <dbReference type="ARBA" id="ARBA00022723"/>
    </source>
</evidence>
<sequence length="366" mass="38688">MRAYVVEGPGQHGLAEVDDPKPDHNEVLIEPAVVGICGSDLELLDGRRPAQYLRYPVIPGHEWAGYVVACGRDVTGLTPGRGVVAENIRPCGRCIRCAEGYNNLCLGEYAESGFTHPGALAERVVVPAELVYPLPEDRPIEAAAMLEPAACVAGGLLTIGMPRAGSRIAVVGDGPLGLLAVTLLRLTNPRDLVLFGSRPHRVAFGPGVGATDTLLSHQLTPADREDLRGAYDLVVECTDSPDGAALAMSMARRAGTVLLAGISGARGHTIDPDTISLGNLRVHGVFGATRSAWHWLISLYEAGLFDPSSLITHRFDLAHAADAFAVLADPEAGALKVMIEPAGAPGLSHDRRRRTRPAARGGRGRR</sequence>
<evidence type="ECO:0000313" key="9">
    <source>
        <dbReference type="Proteomes" id="UP000619260"/>
    </source>
</evidence>
<dbReference type="PANTHER" id="PTHR43401">
    <property type="entry name" value="L-THREONINE 3-DEHYDROGENASE"/>
    <property type="match status" value="1"/>
</dbReference>
<evidence type="ECO:0000256" key="4">
    <source>
        <dbReference type="ARBA" id="ARBA00023002"/>
    </source>
</evidence>
<dbReference type="InterPro" id="IPR050129">
    <property type="entry name" value="Zn_alcohol_dh"/>
</dbReference>
<comment type="caution">
    <text evidence="8">The sequence shown here is derived from an EMBL/GenBank/DDBJ whole genome shotgun (WGS) entry which is preliminary data.</text>
</comment>
<dbReference type="SUPFAM" id="SSF51735">
    <property type="entry name" value="NAD(P)-binding Rossmann-fold domains"/>
    <property type="match status" value="1"/>
</dbReference>
<dbReference type="SUPFAM" id="SSF50129">
    <property type="entry name" value="GroES-like"/>
    <property type="match status" value="1"/>
</dbReference>
<dbReference type="Proteomes" id="UP000619260">
    <property type="component" value="Unassembled WGS sequence"/>
</dbReference>
<evidence type="ECO:0000256" key="1">
    <source>
        <dbReference type="ARBA" id="ARBA00001947"/>
    </source>
</evidence>
<keyword evidence="2" id="KW-0479">Metal-binding</keyword>
<accession>A0A8J3YR78</accession>
<evidence type="ECO:0000256" key="3">
    <source>
        <dbReference type="ARBA" id="ARBA00022833"/>
    </source>
</evidence>
<comment type="cofactor">
    <cofactor evidence="1">
        <name>Zn(2+)</name>
        <dbReference type="ChEBI" id="CHEBI:29105"/>
    </cofactor>
</comment>
<feature type="compositionally biased region" description="Basic residues" evidence="5">
    <location>
        <begin position="350"/>
        <end position="366"/>
    </location>
</feature>
<dbReference type="Pfam" id="PF16912">
    <property type="entry name" value="Glu_dehyd_C"/>
    <property type="match status" value="1"/>
</dbReference>
<dbReference type="InterPro" id="IPR013154">
    <property type="entry name" value="ADH-like_N"/>
</dbReference>
<evidence type="ECO:0000256" key="5">
    <source>
        <dbReference type="SAM" id="MobiDB-lite"/>
    </source>
</evidence>
<name>A0A8J3YR78_9ACTN</name>
<organism evidence="8 9">
    <name type="scientific">Virgisporangium aliadipatigenens</name>
    <dbReference type="NCBI Taxonomy" id="741659"/>
    <lineage>
        <taxon>Bacteria</taxon>
        <taxon>Bacillati</taxon>
        <taxon>Actinomycetota</taxon>
        <taxon>Actinomycetes</taxon>
        <taxon>Micromonosporales</taxon>
        <taxon>Micromonosporaceae</taxon>
        <taxon>Virgisporangium</taxon>
    </lineage>
</organism>
<feature type="domain" description="Alcohol dehydrogenase-like N-terminal" evidence="6">
    <location>
        <begin position="24"/>
        <end position="136"/>
    </location>
</feature>
<dbReference type="Pfam" id="PF08240">
    <property type="entry name" value="ADH_N"/>
    <property type="match status" value="1"/>
</dbReference>
<protein>
    <submittedName>
        <fullName evidence="8">Dehydrogenase</fullName>
    </submittedName>
</protein>
<dbReference type="InterPro" id="IPR036291">
    <property type="entry name" value="NAD(P)-bd_dom_sf"/>
</dbReference>
<keyword evidence="4" id="KW-0560">Oxidoreductase</keyword>
<proteinExistence type="predicted"/>
<reference evidence="8" key="1">
    <citation type="submission" date="2021-01" db="EMBL/GenBank/DDBJ databases">
        <title>Whole genome shotgun sequence of Virgisporangium aliadipatigenens NBRC 105644.</title>
        <authorList>
            <person name="Komaki H."/>
            <person name="Tamura T."/>
        </authorList>
    </citation>
    <scope>NUCLEOTIDE SEQUENCE</scope>
    <source>
        <strain evidence="8">NBRC 105644</strain>
    </source>
</reference>
<dbReference type="Gene3D" id="3.40.50.720">
    <property type="entry name" value="NAD(P)-binding Rossmann-like Domain"/>
    <property type="match status" value="1"/>
</dbReference>
<dbReference type="AlphaFoldDB" id="A0A8J3YR78"/>
<dbReference type="InterPro" id="IPR002328">
    <property type="entry name" value="ADH_Zn_CS"/>
</dbReference>
<evidence type="ECO:0000259" key="6">
    <source>
        <dbReference type="Pfam" id="PF08240"/>
    </source>
</evidence>
<feature type="region of interest" description="Disordered" evidence="5">
    <location>
        <begin position="345"/>
        <end position="366"/>
    </location>
</feature>
<dbReference type="InterPro" id="IPR031640">
    <property type="entry name" value="Glu_dehyd_C"/>
</dbReference>
<dbReference type="GO" id="GO:0008270">
    <property type="term" value="F:zinc ion binding"/>
    <property type="evidence" value="ECO:0007669"/>
    <property type="project" value="InterPro"/>
</dbReference>
<keyword evidence="9" id="KW-1185">Reference proteome</keyword>
<feature type="domain" description="Glucose dehydrogenase C-terminal" evidence="7">
    <location>
        <begin position="167"/>
        <end position="326"/>
    </location>
</feature>
<dbReference type="GO" id="GO:0016491">
    <property type="term" value="F:oxidoreductase activity"/>
    <property type="evidence" value="ECO:0007669"/>
    <property type="project" value="UniProtKB-KW"/>
</dbReference>
<dbReference type="PROSITE" id="PS00059">
    <property type="entry name" value="ADH_ZINC"/>
    <property type="match status" value="1"/>
</dbReference>
<dbReference type="EMBL" id="BOPF01000024">
    <property type="protein sequence ID" value="GIJ49127.1"/>
    <property type="molecule type" value="Genomic_DNA"/>
</dbReference>